<evidence type="ECO:0000259" key="13">
    <source>
        <dbReference type="PROSITE" id="PS50089"/>
    </source>
</evidence>
<comment type="similarity">
    <text evidence="2">Belongs to the NFX1 family.</text>
</comment>
<keyword evidence="15" id="KW-1185">Reference proteome</keyword>
<evidence type="ECO:0000256" key="5">
    <source>
        <dbReference type="ARBA" id="ARBA00022771"/>
    </source>
</evidence>
<feature type="region of interest" description="Disordered" evidence="11">
    <location>
        <begin position="1"/>
        <end position="121"/>
    </location>
</feature>
<dbReference type="PROSITE" id="PS50089">
    <property type="entry name" value="ZF_RING_2"/>
    <property type="match status" value="1"/>
</dbReference>
<dbReference type="InterPro" id="IPR001841">
    <property type="entry name" value="Znf_RING"/>
</dbReference>
<evidence type="ECO:0000256" key="6">
    <source>
        <dbReference type="ARBA" id="ARBA00022833"/>
    </source>
</evidence>
<feature type="compositionally biased region" description="Low complexity" evidence="11">
    <location>
        <begin position="50"/>
        <end position="67"/>
    </location>
</feature>
<name>A0A2U1NLD1_ARTAN</name>
<dbReference type="SMART" id="SM00438">
    <property type="entry name" value="ZnF_NFX"/>
    <property type="match status" value="9"/>
</dbReference>
<dbReference type="OrthoDB" id="6512771at2759"/>
<dbReference type="PANTHER" id="PTHR12360">
    <property type="entry name" value="NUCLEAR TRANSCRIPTION FACTOR, X-BOX BINDING 1 NFX1"/>
    <property type="match status" value="1"/>
</dbReference>
<dbReference type="STRING" id="35608.A0A2U1NLD1"/>
<proteinExistence type="inferred from homology"/>
<keyword evidence="9" id="KW-0539">Nucleus</keyword>
<dbReference type="GO" id="GO:0008270">
    <property type="term" value="F:zinc ion binding"/>
    <property type="evidence" value="ECO:0007669"/>
    <property type="project" value="UniProtKB-KW"/>
</dbReference>
<keyword evidence="3" id="KW-0479">Metal-binding</keyword>
<dbReference type="PANTHER" id="PTHR12360:SF12">
    <property type="entry name" value="TRANSCRIPTIONAL REPRESSOR NF-X1"/>
    <property type="match status" value="1"/>
</dbReference>
<dbReference type="InterPro" id="IPR056234">
    <property type="entry name" value="RRM_NFXL1"/>
</dbReference>
<dbReference type="InterPro" id="IPR034078">
    <property type="entry name" value="NFX1_fam"/>
</dbReference>
<dbReference type="SUPFAM" id="SSF57850">
    <property type="entry name" value="RING/U-box"/>
    <property type="match status" value="1"/>
</dbReference>
<feature type="compositionally biased region" description="Basic and acidic residues" evidence="11">
    <location>
        <begin position="1"/>
        <end position="10"/>
    </location>
</feature>
<feature type="region of interest" description="Disordered" evidence="11">
    <location>
        <begin position="1070"/>
        <end position="1104"/>
    </location>
</feature>
<sequence>MSSYHVRERNGNGNGNGNDRRGRNSHSHRRQEWIPRGSSTTSDPPPPPLDTNTNTNINTSFFSNSNLDANHQHPPAYRSHNNVRRPSTRGRGSGVLNHHHHQQQNTNTNNSNSNDNRRKGDVLKGSALPQLVQEIQDKLLKGSIECMICYDMVRRTASVWSCSSCYSIFHLHCIKKWARAPTSIDLSAEKNQGFNWRCPGCQSVQLTSSKDIRYLCFCGNRQDPPSDLYLTPHSCGEPCGRPLDKDHRLGNNDDDDKDDGRCRHRCVVQCHPGPCPPCKAFASPRICPCGKKTITTRCSDQKSLLTCGQRCGKPLKCLRHSCYKTCHVGPCDSCDVQIDASCFCKKKIEVVVCGDMAVKGHVNVENDGIFSCNSSCGKPLGCGYHVCKETCHPGVCGDCELLPGRITSCHCGKSSLQEERHSCLDPIPTCSEICDKILPCGLHRCKDKCHPGSCAPCRVMVTQKCRCGSTSRTVECFNTTTTMPDEADTAFKCDKPCGRKKNCGRHRCSDKCCPLSNSKNNAATQGWDPHLCSKPCEKKLRCGQHDCEMLCHSGHCPPCQETIFTDLTCACGRSSIPPPLPCGTPPPSCQYPCSVPQPCGHPSSHSCHFGDCPPCSVPIPKECIGGHVVLRNIPCGSKYIRCNKLCGKTRQCGMHACLRTCHPSPCDSSSPSSSGGSTSGVKASCGQTCGAPRRDCRHTCTSLCHLHNTCPDVRCEFPVTITCSCGRITATVPCDAGGSNNSGYNVDTVLEASAIQKLPVPLQPVEPNGKKIPLGQRKLTCDEECSKVERKKVLADAFGVNTNLEALHFGESSAVYDMLGDLFRRDPNWVLSVEERCKMLVLGRGRSGGTIKVHVFCPMLKEKRDAVRLIADRWKLSIRAAGWEPRRFIVIHVTPKSKAPSRILGAKGLNQSNMIHPSSFDPLVDIDPRLVVGLFDLPGDADVSALVLRFGGECELVWLNDKNALAVFSDPARAATAMRRLDHGSVYHGAAVLSTNGTSSTTGSSNVWGGGASTTNPWKKAVVQQDHSDSWNVAQEWVNPETSSWKVKEGPLIASASANRWSILESEVSSSQESGKAVASNVVFENEPSSSSTSSSNAAAALKQDDVLVEDWENAYD</sequence>
<evidence type="ECO:0000256" key="4">
    <source>
        <dbReference type="ARBA" id="ARBA00022737"/>
    </source>
</evidence>
<keyword evidence="6" id="KW-0862">Zinc</keyword>
<evidence type="ECO:0000256" key="8">
    <source>
        <dbReference type="ARBA" id="ARBA00023163"/>
    </source>
</evidence>
<dbReference type="EMBL" id="PKPP01002591">
    <property type="protein sequence ID" value="PWA74278.1"/>
    <property type="molecule type" value="Genomic_DNA"/>
</dbReference>
<gene>
    <name evidence="14" type="ORF">CTI12_AA253970</name>
</gene>
<comment type="subcellular location">
    <subcellularLocation>
        <location evidence="1">Nucleus</location>
    </subcellularLocation>
</comment>
<dbReference type="InterPro" id="IPR019787">
    <property type="entry name" value="Znf_PHD-finger"/>
</dbReference>
<dbReference type="GO" id="GO:0005634">
    <property type="term" value="C:nucleus"/>
    <property type="evidence" value="ECO:0007669"/>
    <property type="project" value="UniProtKB-SubCell"/>
</dbReference>
<evidence type="ECO:0000256" key="3">
    <source>
        <dbReference type="ARBA" id="ARBA00022723"/>
    </source>
</evidence>
<dbReference type="InterPro" id="IPR000967">
    <property type="entry name" value="Znf_NFX1"/>
</dbReference>
<dbReference type="CDD" id="cd16492">
    <property type="entry name" value="RING-CH-C4HC3_NFX1-like"/>
    <property type="match status" value="1"/>
</dbReference>
<evidence type="ECO:0000256" key="7">
    <source>
        <dbReference type="ARBA" id="ARBA00023015"/>
    </source>
</evidence>
<comment type="caution">
    <text evidence="14">The sequence shown here is derived from an EMBL/GenBank/DDBJ whole genome shotgun (WGS) entry which is preliminary data.</text>
</comment>
<evidence type="ECO:0000313" key="15">
    <source>
        <dbReference type="Proteomes" id="UP000245207"/>
    </source>
</evidence>
<dbReference type="PROSITE" id="PS50016">
    <property type="entry name" value="ZF_PHD_2"/>
    <property type="match status" value="1"/>
</dbReference>
<feature type="compositionally biased region" description="Low complexity" evidence="11">
    <location>
        <begin position="1089"/>
        <end position="1101"/>
    </location>
</feature>
<keyword evidence="5 10" id="KW-0863">Zinc-finger</keyword>
<dbReference type="GO" id="GO:0000977">
    <property type="term" value="F:RNA polymerase II transcription regulatory region sequence-specific DNA binding"/>
    <property type="evidence" value="ECO:0007669"/>
    <property type="project" value="TreeGrafter"/>
</dbReference>
<dbReference type="AlphaFoldDB" id="A0A2U1NLD1"/>
<accession>A0A2U1NLD1</accession>
<dbReference type="CDD" id="cd06008">
    <property type="entry name" value="NF-X1-zinc-finger"/>
    <property type="match status" value="6"/>
</dbReference>
<evidence type="ECO:0000256" key="9">
    <source>
        <dbReference type="ARBA" id="ARBA00023242"/>
    </source>
</evidence>
<evidence type="ECO:0000256" key="11">
    <source>
        <dbReference type="SAM" id="MobiDB-lite"/>
    </source>
</evidence>
<keyword evidence="8" id="KW-0804">Transcription</keyword>
<keyword evidence="4" id="KW-0677">Repeat</keyword>
<dbReference type="Pfam" id="PF01422">
    <property type="entry name" value="zf-NF-X1"/>
    <property type="match status" value="8"/>
</dbReference>
<evidence type="ECO:0000256" key="1">
    <source>
        <dbReference type="ARBA" id="ARBA00004123"/>
    </source>
</evidence>
<dbReference type="Proteomes" id="UP000245207">
    <property type="component" value="Unassembled WGS sequence"/>
</dbReference>
<evidence type="ECO:0000313" key="14">
    <source>
        <dbReference type="EMBL" id="PWA74278.1"/>
    </source>
</evidence>
<dbReference type="Pfam" id="PF24435">
    <property type="entry name" value="RRM_NFXL1"/>
    <property type="match status" value="1"/>
</dbReference>
<dbReference type="GO" id="GO:0000981">
    <property type="term" value="F:DNA-binding transcription factor activity, RNA polymerase II-specific"/>
    <property type="evidence" value="ECO:0007669"/>
    <property type="project" value="TreeGrafter"/>
</dbReference>
<feature type="domain" description="PHD-type" evidence="12">
    <location>
        <begin position="143"/>
        <end position="204"/>
    </location>
</feature>
<reference evidence="14 15" key="1">
    <citation type="journal article" date="2018" name="Mol. Plant">
        <title>The genome of Artemisia annua provides insight into the evolution of Asteraceae family and artemisinin biosynthesis.</title>
        <authorList>
            <person name="Shen Q."/>
            <person name="Zhang L."/>
            <person name="Liao Z."/>
            <person name="Wang S."/>
            <person name="Yan T."/>
            <person name="Shi P."/>
            <person name="Liu M."/>
            <person name="Fu X."/>
            <person name="Pan Q."/>
            <person name="Wang Y."/>
            <person name="Lv Z."/>
            <person name="Lu X."/>
            <person name="Zhang F."/>
            <person name="Jiang W."/>
            <person name="Ma Y."/>
            <person name="Chen M."/>
            <person name="Hao X."/>
            <person name="Li L."/>
            <person name="Tang Y."/>
            <person name="Lv G."/>
            <person name="Zhou Y."/>
            <person name="Sun X."/>
            <person name="Brodelius P.E."/>
            <person name="Rose J.K.C."/>
            <person name="Tang K."/>
        </authorList>
    </citation>
    <scope>NUCLEOTIDE SEQUENCE [LARGE SCALE GENOMIC DNA]</scope>
    <source>
        <strain evidence="15">cv. Huhao1</strain>
        <tissue evidence="14">Leaf</tissue>
    </source>
</reference>
<protein>
    <submittedName>
        <fullName evidence="14">Zinc finger, NF-X1-type</fullName>
    </submittedName>
</protein>
<feature type="compositionally biased region" description="Low complexity" evidence="11">
    <location>
        <begin position="103"/>
        <end position="114"/>
    </location>
</feature>
<organism evidence="14 15">
    <name type="scientific">Artemisia annua</name>
    <name type="common">Sweet wormwood</name>
    <dbReference type="NCBI Taxonomy" id="35608"/>
    <lineage>
        <taxon>Eukaryota</taxon>
        <taxon>Viridiplantae</taxon>
        <taxon>Streptophyta</taxon>
        <taxon>Embryophyta</taxon>
        <taxon>Tracheophyta</taxon>
        <taxon>Spermatophyta</taxon>
        <taxon>Magnoliopsida</taxon>
        <taxon>eudicotyledons</taxon>
        <taxon>Gunneridae</taxon>
        <taxon>Pentapetalae</taxon>
        <taxon>asterids</taxon>
        <taxon>campanulids</taxon>
        <taxon>Asterales</taxon>
        <taxon>Asteraceae</taxon>
        <taxon>Asteroideae</taxon>
        <taxon>Anthemideae</taxon>
        <taxon>Artemisiinae</taxon>
        <taxon>Artemisia</taxon>
    </lineage>
</organism>
<evidence type="ECO:0000256" key="2">
    <source>
        <dbReference type="ARBA" id="ARBA00007269"/>
    </source>
</evidence>
<evidence type="ECO:0000256" key="10">
    <source>
        <dbReference type="PROSITE-ProRule" id="PRU00175"/>
    </source>
</evidence>
<evidence type="ECO:0000259" key="12">
    <source>
        <dbReference type="PROSITE" id="PS50016"/>
    </source>
</evidence>
<keyword evidence="7" id="KW-0805">Transcription regulation</keyword>
<feature type="domain" description="RING-type" evidence="13">
    <location>
        <begin position="146"/>
        <end position="202"/>
    </location>
</feature>